<sequence>MIPVLLEIPHRGLVRLEIVGEEAGAGRIHVQKRVGELKIDNNGYGTLHGRVSTVRYLGTVTTVQPTARVFLSDLHEATITKALRVKKANMGRSHLKNASFGKEVGEKHVIGFVLAARALVHVLNYDGKEIDFLVSVEEVKESAFINPDLFILVKDGNDIFLEDFEKNELICGQVLDVGPTKEIVQILKDMVKNNIVENTKAKIRVEVLGVGNPPLFAIEGDSLTLKVEPFRKVLGIESEGFAGNNGVFLSDLHEATITKALRVKKANTGRPHLKNASFGKDVGEKHAICEEEVKESAVINPDLFILVKDGNDIFLEDFEKNEFICGQVLDVGPTKEIVQILKDMVKSNIVENTKAKIRVEVLGVGNAPLFAIEGDSLTLKVEPFGKVLGVESEGFAGNNGGK</sequence>
<organism evidence="1 2">
    <name type="scientific">Cuscuta campestris</name>
    <dbReference type="NCBI Taxonomy" id="132261"/>
    <lineage>
        <taxon>Eukaryota</taxon>
        <taxon>Viridiplantae</taxon>
        <taxon>Streptophyta</taxon>
        <taxon>Embryophyta</taxon>
        <taxon>Tracheophyta</taxon>
        <taxon>Spermatophyta</taxon>
        <taxon>Magnoliopsida</taxon>
        <taxon>eudicotyledons</taxon>
        <taxon>Gunneridae</taxon>
        <taxon>Pentapetalae</taxon>
        <taxon>asterids</taxon>
        <taxon>lamiids</taxon>
        <taxon>Solanales</taxon>
        <taxon>Convolvulaceae</taxon>
        <taxon>Cuscuteae</taxon>
        <taxon>Cuscuta</taxon>
        <taxon>Cuscuta subgen. Grammica</taxon>
        <taxon>Cuscuta sect. Cleistogrammica</taxon>
    </lineage>
</organism>
<reference evidence="1 2" key="1">
    <citation type="submission" date="2018-04" db="EMBL/GenBank/DDBJ databases">
        <authorList>
            <person name="Vogel A."/>
        </authorList>
    </citation>
    <scope>NUCLEOTIDE SEQUENCE [LARGE SCALE GENOMIC DNA]</scope>
</reference>
<protein>
    <submittedName>
        <fullName evidence="1">Uncharacterized protein</fullName>
    </submittedName>
</protein>
<dbReference type="AlphaFoldDB" id="A0A484LF58"/>
<evidence type="ECO:0000313" key="1">
    <source>
        <dbReference type="EMBL" id="VFQ74776.1"/>
    </source>
</evidence>
<dbReference type="Proteomes" id="UP000595140">
    <property type="component" value="Unassembled WGS sequence"/>
</dbReference>
<gene>
    <name evidence="1" type="ORF">CCAM_LOCUS16552</name>
</gene>
<accession>A0A484LF58</accession>
<evidence type="ECO:0000313" key="2">
    <source>
        <dbReference type="Proteomes" id="UP000595140"/>
    </source>
</evidence>
<keyword evidence="2" id="KW-1185">Reference proteome</keyword>
<dbReference type="EMBL" id="OOIL02001371">
    <property type="protein sequence ID" value="VFQ74776.1"/>
    <property type="molecule type" value="Genomic_DNA"/>
</dbReference>
<name>A0A484LF58_9ASTE</name>
<proteinExistence type="predicted"/>